<name>A0A2N7IHI1_9VIBR</name>
<dbReference type="Pfam" id="PF07992">
    <property type="entry name" value="Pyr_redox_2"/>
    <property type="match status" value="1"/>
</dbReference>
<dbReference type="Gene3D" id="3.50.50.100">
    <property type="match status" value="1"/>
</dbReference>
<comment type="caution">
    <text evidence="6">The sequence shown here is derived from an EMBL/GenBank/DDBJ whole genome shotgun (WGS) entry which is preliminary data.</text>
</comment>
<dbReference type="PRINTS" id="PR00469">
    <property type="entry name" value="PNDRDTASEII"/>
</dbReference>
<evidence type="ECO:0000313" key="7">
    <source>
        <dbReference type="Proteomes" id="UP000235746"/>
    </source>
</evidence>
<evidence type="ECO:0000256" key="3">
    <source>
        <dbReference type="ARBA" id="ARBA00022827"/>
    </source>
</evidence>
<keyword evidence="3" id="KW-0274">FAD</keyword>
<sequence length="359" mass="38905">MNKGQNMKKVDVLIIGGGFAGVAAAQELEKKGVSTLLVDKKDYFEVTYATLRNVAAPAVTKDDARKPYQSFLKGAFLQSGVSELTRNQATLDNGSTIDFKMAIIASGTRYPSMPIAKSSSAFNLTDRNNELLQHNQNIQNAENILIIGGGVVGVELAGEIAHAFPSKKLVLAHRGEALLDGFKSKTRRVAFQQLTALGVEVEFNTDYQNISGSYIDQRSGKTATADIVFEAVGTLPNSEFLQAQLPHVLNSKGFVKVNSQLEVSGEDNLYALGDVADVGEAKLGYLAQQQGEYLARLISNKLKSKSTKGYKRNPLMALIPTGPKSGVAEMPFAVTTFKPLLNMKQKDLFINKVYSAFES</sequence>
<proteinExistence type="inferred from homology"/>
<keyword evidence="4" id="KW-0560">Oxidoreductase</keyword>
<reference evidence="7" key="1">
    <citation type="submission" date="2016-07" db="EMBL/GenBank/DDBJ databases">
        <title>Nontailed viruses are major unrecognized killers of bacteria in the ocean.</title>
        <authorList>
            <person name="Kauffman K."/>
            <person name="Hussain F."/>
            <person name="Yang J."/>
            <person name="Arevalo P."/>
            <person name="Brown J."/>
            <person name="Cutler M."/>
            <person name="Kelly L."/>
            <person name="Polz M.F."/>
        </authorList>
    </citation>
    <scope>NUCLEOTIDE SEQUENCE [LARGE SCALE GENOMIC DNA]</scope>
    <source>
        <strain evidence="7">10N.261.51.B8</strain>
    </source>
</reference>
<dbReference type="Proteomes" id="UP000235746">
    <property type="component" value="Unassembled WGS sequence"/>
</dbReference>
<comment type="similarity">
    <text evidence="1">Belongs to the FAD-dependent oxidoreductase family.</text>
</comment>
<accession>A0A2N7IHI1</accession>
<dbReference type="InterPro" id="IPR036188">
    <property type="entry name" value="FAD/NAD-bd_sf"/>
</dbReference>
<dbReference type="AlphaFoldDB" id="A0A2N7IHI1"/>
<dbReference type="PANTHER" id="PTHR43735">
    <property type="entry name" value="APOPTOSIS-INDUCING FACTOR 1"/>
    <property type="match status" value="1"/>
</dbReference>
<keyword evidence="2" id="KW-0285">Flavoprotein</keyword>
<feature type="domain" description="FAD/NAD(P)-binding" evidence="5">
    <location>
        <begin position="11"/>
        <end position="291"/>
    </location>
</feature>
<evidence type="ECO:0000259" key="5">
    <source>
        <dbReference type="Pfam" id="PF07992"/>
    </source>
</evidence>
<evidence type="ECO:0000256" key="1">
    <source>
        <dbReference type="ARBA" id="ARBA00006442"/>
    </source>
</evidence>
<organism evidence="6 7">
    <name type="scientific">Vibrio lentus</name>
    <dbReference type="NCBI Taxonomy" id="136468"/>
    <lineage>
        <taxon>Bacteria</taxon>
        <taxon>Pseudomonadati</taxon>
        <taxon>Pseudomonadota</taxon>
        <taxon>Gammaproteobacteria</taxon>
        <taxon>Vibrionales</taxon>
        <taxon>Vibrionaceae</taxon>
        <taxon>Vibrio</taxon>
    </lineage>
</organism>
<dbReference type="GO" id="GO:0005737">
    <property type="term" value="C:cytoplasm"/>
    <property type="evidence" value="ECO:0007669"/>
    <property type="project" value="TreeGrafter"/>
</dbReference>
<evidence type="ECO:0000256" key="4">
    <source>
        <dbReference type="ARBA" id="ARBA00023002"/>
    </source>
</evidence>
<dbReference type="SUPFAM" id="SSF51905">
    <property type="entry name" value="FAD/NAD(P)-binding domain"/>
    <property type="match status" value="1"/>
</dbReference>
<dbReference type="InterPro" id="IPR023753">
    <property type="entry name" value="FAD/NAD-binding_dom"/>
</dbReference>
<evidence type="ECO:0000313" key="6">
    <source>
        <dbReference type="EMBL" id="PML56823.1"/>
    </source>
</evidence>
<gene>
    <name evidence="6" type="ORF">BCT74_04095</name>
</gene>
<evidence type="ECO:0000256" key="2">
    <source>
        <dbReference type="ARBA" id="ARBA00022630"/>
    </source>
</evidence>
<protein>
    <recommendedName>
        <fullName evidence="5">FAD/NAD(P)-binding domain-containing protein</fullName>
    </recommendedName>
</protein>
<dbReference type="GO" id="GO:0004174">
    <property type="term" value="F:electron-transferring-flavoprotein dehydrogenase activity"/>
    <property type="evidence" value="ECO:0007669"/>
    <property type="project" value="TreeGrafter"/>
</dbReference>
<dbReference type="PRINTS" id="PR00368">
    <property type="entry name" value="FADPNR"/>
</dbReference>
<dbReference type="EMBL" id="MCYL01000013">
    <property type="protein sequence ID" value="PML56823.1"/>
    <property type="molecule type" value="Genomic_DNA"/>
</dbReference>
<dbReference type="PANTHER" id="PTHR43735:SF3">
    <property type="entry name" value="FERROPTOSIS SUPPRESSOR PROTEIN 1"/>
    <property type="match status" value="1"/>
</dbReference>
<dbReference type="GO" id="GO:0050660">
    <property type="term" value="F:flavin adenine dinucleotide binding"/>
    <property type="evidence" value="ECO:0007669"/>
    <property type="project" value="TreeGrafter"/>
</dbReference>